<feature type="domain" description="K Homology" evidence="4">
    <location>
        <begin position="24"/>
        <end position="94"/>
    </location>
</feature>
<dbReference type="SUPFAM" id="SSF54791">
    <property type="entry name" value="Eukaryotic type KH-domain (KH-domain type I)"/>
    <property type="match status" value="3"/>
</dbReference>
<dbReference type="Gene3D" id="3.30.1370.10">
    <property type="entry name" value="K Homology domain, type 1"/>
    <property type="match status" value="3"/>
</dbReference>
<evidence type="ECO:0000313" key="5">
    <source>
        <dbReference type="EMBL" id="KAJ3227684.1"/>
    </source>
</evidence>
<evidence type="ECO:0000256" key="1">
    <source>
        <dbReference type="ARBA" id="ARBA00022737"/>
    </source>
</evidence>
<feature type="region of interest" description="Disordered" evidence="3">
    <location>
        <begin position="210"/>
        <end position="260"/>
    </location>
</feature>
<feature type="domain" description="K Homology" evidence="4">
    <location>
        <begin position="260"/>
        <end position="331"/>
    </location>
</feature>
<proteinExistence type="predicted"/>
<organism evidence="5 6">
    <name type="scientific">Clydaea vesicula</name>
    <dbReference type="NCBI Taxonomy" id="447962"/>
    <lineage>
        <taxon>Eukaryota</taxon>
        <taxon>Fungi</taxon>
        <taxon>Fungi incertae sedis</taxon>
        <taxon>Chytridiomycota</taxon>
        <taxon>Chytridiomycota incertae sedis</taxon>
        <taxon>Chytridiomycetes</taxon>
        <taxon>Lobulomycetales</taxon>
        <taxon>Lobulomycetaceae</taxon>
        <taxon>Clydaea</taxon>
    </lineage>
</organism>
<dbReference type="SMART" id="SM00322">
    <property type="entry name" value="KH"/>
    <property type="match status" value="3"/>
</dbReference>
<dbReference type="GO" id="GO:0003723">
    <property type="term" value="F:RNA binding"/>
    <property type="evidence" value="ECO:0007669"/>
    <property type="project" value="UniProtKB-UniRule"/>
</dbReference>
<dbReference type="EMBL" id="JADGJW010000012">
    <property type="protein sequence ID" value="KAJ3227684.1"/>
    <property type="molecule type" value="Genomic_DNA"/>
</dbReference>
<reference evidence="5" key="1">
    <citation type="submission" date="2020-05" db="EMBL/GenBank/DDBJ databases">
        <title>Phylogenomic resolution of chytrid fungi.</title>
        <authorList>
            <person name="Stajich J.E."/>
            <person name="Amses K."/>
            <person name="Simmons R."/>
            <person name="Seto K."/>
            <person name="Myers J."/>
            <person name="Bonds A."/>
            <person name="Quandt C.A."/>
            <person name="Barry K."/>
            <person name="Liu P."/>
            <person name="Grigoriev I."/>
            <person name="Longcore J.E."/>
            <person name="James T.Y."/>
        </authorList>
    </citation>
    <scope>NUCLEOTIDE SEQUENCE</scope>
    <source>
        <strain evidence="5">JEL0476</strain>
    </source>
</reference>
<evidence type="ECO:0000313" key="6">
    <source>
        <dbReference type="Proteomes" id="UP001211065"/>
    </source>
</evidence>
<evidence type="ECO:0000256" key="2">
    <source>
        <dbReference type="PROSITE-ProRule" id="PRU00117"/>
    </source>
</evidence>
<sequence length="348" mass="38106">MSTTSESNQNNLEKKTPNQAPDSNLLTLRSIITGKEAGIIIGVGGKNVQKVRELTSVKAGVGKAYVGVNERILTIIGQVDNTAKAYNLIARFLLENRTPTSSIHFINYNDPESVTIRLLVSHQLIGPIIGKGGSKIKDIQQQSGCKAVVSKEMMPQSTERYIDLYGLVDSIQIAVHQIGECIIKEQSKVVGTILYVPQWKGLSSTSSREDLLYPHQKRDGGRYGSSAELRKPQRTSQQQSSRTSTTTNNGETGNNLESEVLETRNVPIPSGMAGCIIGKGGVFVNQIRKVSGCRVSISKLSDPKSEQRIFTVIGTSTANAIALKMLFEQLDKERKKRLAFEDNKKSDD</sequence>
<keyword evidence="6" id="KW-1185">Reference proteome</keyword>
<feature type="region of interest" description="Disordered" evidence="3">
    <location>
        <begin position="1"/>
        <end position="21"/>
    </location>
</feature>
<dbReference type="InterPro" id="IPR004088">
    <property type="entry name" value="KH_dom_type_1"/>
</dbReference>
<evidence type="ECO:0000256" key="3">
    <source>
        <dbReference type="SAM" id="MobiDB-lite"/>
    </source>
</evidence>
<name>A0AAD5UAQ5_9FUNG</name>
<feature type="compositionally biased region" description="Polar residues" evidence="3">
    <location>
        <begin position="248"/>
        <end position="257"/>
    </location>
</feature>
<comment type="caution">
    <text evidence="5">The sequence shown here is derived from an EMBL/GenBank/DDBJ whole genome shotgun (WGS) entry which is preliminary data.</text>
</comment>
<accession>A0AAD5UAQ5</accession>
<keyword evidence="1" id="KW-0677">Repeat</keyword>
<keyword evidence="2" id="KW-0694">RNA-binding</keyword>
<feature type="domain" description="K Homology" evidence="4">
    <location>
        <begin position="112"/>
        <end position="183"/>
    </location>
</feature>
<dbReference type="InterPro" id="IPR004087">
    <property type="entry name" value="KH_dom"/>
</dbReference>
<dbReference type="PROSITE" id="PS50084">
    <property type="entry name" value="KH_TYPE_1"/>
    <property type="match status" value="3"/>
</dbReference>
<dbReference type="Pfam" id="PF00013">
    <property type="entry name" value="KH_1"/>
    <property type="match status" value="3"/>
</dbReference>
<feature type="compositionally biased region" description="Basic and acidic residues" evidence="3">
    <location>
        <begin position="210"/>
        <end position="221"/>
    </location>
</feature>
<gene>
    <name evidence="5" type="primary">HEK2</name>
    <name evidence="5" type="ORF">HK099_000789</name>
</gene>
<feature type="compositionally biased region" description="Low complexity" evidence="3">
    <location>
        <begin position="234"/>
        <end position="247"/>
    </location>
</feature>
<dbReference type="InterPro" id="IPR036612">
    <property type="entry name" value="KH_dom_type_1_sf"/>
</dbReference>
<dbReference type="Proteomes" id="UP001211065">
    <property type="component" value="Unassembled WGS sequence"/>
</dbReference>
<evidence type="ECO:0000259" key="4">
    <source>
        <dbReference type="SMART" id="SM00322"/>
    </source>
</evidence>
<dbReference type="AlphaFoldDB" id="A0AAD5UAQ5"/>
<dbReference type="PANTHER" id="PTHR10288">
    <property type="entry name" value="KH DOMAIN CONTAINING RNA BINDING PROTEIN"/>
    <property type="match status" value="1"/>
</dbReference>
<protein>
    <submittedName>
        <fullName evidence="5">RNA binding protein, heterogenous nuclear RNP-K like protein</fullName>
    </submittedName>
</protein>